<accession>A0ABR3RGN7</accession>
<evidence type="ECO:0000313" key="3">
    <source>
        <dbReference type="Proteomes" id="UP001521785"/>
    </source>
</evidence>
<gene>
    <name evidence="2" type="ORF">SLS60_005105</name>
</gene>
<comment type="caution">
    <text evidence="2">The sequence shown here is derived from an EMBL/GenBank/DDBJ whole genome shotgun (WGS) entry which is preliminary data.</text>
</comment>
<reference evidence="2 3" key="1">
    <citation type="submission" date="2024-02" db="EMBL/GenBank/DDBJ databases">
        <title>De novo assembly and annotation of 12 fungi associated with fruit tree decline syndrome in Ontario, Canada.</title>
        <authorList>
            <person name="Sulman M."/>
            <person name="Ellouze W."/>
            <person name="Ilyukhin E."/>
        </authorList>
    </citation>
    <scope>NUCLEOTIDE SEQUENCE [LARGE SCALE GENOMIC DNA]</scope>
    <source>
        <strain evidence="2 3">M42-189</strain>
    </source>
</reference>
<dbReference type="EMBL" id="JAKJXO020000006">
    <property type="protein sequence ID" value="KAL1603517.1"/>
    <property type="molecule type" value="Genomic_DNA"/>
</dbReference>
<protein>
    <submittedName>
        <fullName evidence="2">Uncharacterized protein</fullName>
    </submittedName>
</protein>
<proteinExistence type="predicted"/>
<evidence type="ECO:0000313" key="2">
    <source>
        <dbReference type="EMBL" id="KAL1603517.1"/>
    </source>
</evidence>
<dbReference type="Proteomes" id="UP001521785">
    <property type="component" value="Unassembled WGS sequence"/>
</dbReference>
<feature type="compositionally biased region" description="Polar residues" evidence="1">
    <location>
        <begin position="53"/>
        <end position="62"/>
    </location>
</feature>
<sequence>MTDTEGIELARRGLASLYILQQLMQKIETEEQRLDEVQQANPDSSEVRPALTLASSSQLQNEATRENAGEDIQGRRPCHYFDYMVGTSTGG</sequence>
<keyword evidence="3" id="KW-1185">Reference proteome</keyword>
<organism evidence="2 3">
    <name type="scientific">Paraconiothyrium brasiliense</name>
    <dbReference type="NCBI Taxonomy" id="300254"/>
    <lineage>
        <taxon>Eukaryota</taxon>
        <taxon>Fungi</taxon>
        <taxon>Dikarya</taxon>
        <taxon>Ascomycota</taxon>
        <taxon>Pezizomycotina</taxon>
        <taxon>Dothideomycetes</taxon>
        <taxon>Pleosporomycetidae</taxon>
        <taxon>Pleosporales</taxon>
        <taxon>Massarineae</taxon>
        <taxon>Didymosphaeriaceae</taxon>
        <taxon>Paraconiothyrium</taxon>
    </lineage>
</organism>
<feature type="region of interest" description="Disordered" evidence="1">
    <location>
        <begin position="34"/>
        <end position="70"/>
    </location>
</feature>
<evidence type="ECO:0000256" key="1">
    <source>
        <dbReference type="SAM" id="MobiDB-lite"/>
    </source>
</evidence>
<dbReference type="Gene3D" id="3.40.1090.10">
    <property type="entry name" value="Cytosolic phospholipase A2 catalytic domain"/>
    <property type="match status" value="1"/>
</dbReference>
<name>A0ABR3RGN7_9PLEO</name>